<sequence>MMPETDRRGAALLARLDATPTPLALLDRVAAARPAHSALEYLPDAAGTPAVVVSYDKLLADVRRAAAALRRLGVGPEDGVAILLPFVPQAVTAVLAAATAGIAFPVNLLLSAEAIAAQLRLARVRVVVTMGPHPALDVRARVAAAVADAPGVATVVEVPVGPETTDALGWTAFLALGEGVGPVLPGDADRVAAFIHTGGTTGAPKLARLSARNLVAATLMVAAGNGMGPADRVLTGLPLFHVGGLVDVLLAALSEGATVIFPTATALRNPAVVGRFWEIVDETRTSLIGSVPTILAAIVDAPRGSSTLATLRGLLTGGSPLAPELAKRVEVVSGRPVSQLYGMTETGGIVAVQPVDGRFHDHAVGPPVPLMQVAVAGGGEIRVAGPNVFQGYLTEAGIEGVPADGWFASGDLGELLPSGELRITGRAKDVIIRSGHNIDPVLIEEVAHRHPAVAQAAAVAMPDDYAGELPVLYVMPRAGAECRAEDVAAFVAAAIAEPPARPRHVFVVPDLPLTPLGKIARFRLRQDATLHRVRAALADIAPGAELRCTDPAARQVAVEVPGGLDAKVRAGVAAALGRLGLELAAEA</sequence>
<evidence type="ECO:0000313" key="5">
    <source>
        <dbReference type="EMBL" id="KYO51190.1"/>
    </source>
</evidence>
<dbReference type="Pfam" id="PF13193">
    <property type="entry name" value="AMP-binding_C"/>
    <property type="match status" value="1"/>
</dbReference>
<feature type="domain" description="AMP-binding enzyme C-terminal" evidence="4">
    <location>
        <begin position="443"/>
        <end position="518"/>
    </location>
</feature>
<dbReference type="EMBL" id="LPZR01000181">
    <property type="protein sequence ID" value="KYO51190.1"/>
    <property type="molecule type" value="Genomic_DNA"/>
</dbReference>
<dbReference type="InterPro" id="IPR042099">
    <property type="entry name" value="ANL_N_sf"/>
</dbReference>
<protein>
    <submittedName>
        <fullName evidence="5">Acyl-CoA synthetase</fullName>
    </submittedName>
</protein>
<proteinExistence type="inferred from homology"/>
<name>A0A161Q1C4_9PROT</name>
<feature type="domain" description="AMP-dependent synthetase/ligase" evidence="3">
    <location>
        <begin position="27"/>
        <end position="393"/>
    </location>
</feature>
<dbReference type="GO" id="GO:0031956">
    <property type="term" value="F:medium-chain fatty acid-CoA ligase activity"/>
    <property type="evidence" value="ECO:0007669"/>
    <property type="project" value="TreeGrafter"/>
</dbReference>
<dbReference type="OrthoDB" id="9803968at2"/>
<organism evidence="5 6">
    <name type="scientific">Tistrella mobilis</name>
    <dbReference type="NCBI Taxonomy" id="171437"/>
    <lineage>
        <taxon>Bacteria</taxon>
        <taxon>Pseudomonadati</taxon>
        <taxon>Pseudomonadota</taxon>
        <taxon>Alphaproteobacteria</taxon>
        <taxon>Geminicoccales</taxon>
        <taxon>Geminicoccaceae</taxon>
        <taxon>Tistrella</taxon>
    </lineage>
</organism>
<dbReference type="PANTHER" id="PTHR43201">
    <property type="entry name" value="ACYL-COA SYNTHETASE"/>
    <property type="match status" value="1"/>
</dbReference>
<dbReference type="AlphaFoldDB" id="A0A161Q1C4"/>
<reference evidence="5 6" key="1">
    <citation type="submission" date="2015-12" db="EMBL/GenBank/DDBJ databases">
        <title>Genome sequence of Tistrella mobilis MCCC 1A02139.</title>
        <authorList>
            <person name="Lu L."/>
            <person name="Lai Q."/>
            <person name="Shao Z."/>
            <person name="Qian P."/>
        </authorList>
    </citation>
    <scope>NUCLEOTIDE SEQUENCE [LARGE SCALE GENOMIC DNA]</scope>
    <source>
        <strain evidence="5 6">MCCC 1A02139</strain>
    </source>
</reference>
<keyword evidence="2" id="KW-0436">Ligase</keyword>
<accession>A0A161Q1C4</accession>
<dbReference type="Gene3D" id="3.40.50.12780">
    <property type="entry name" value="N-terminal domain of ligase-like"/>
    <property type="match status" value="1"/>
</dbReference>
<evidence type="ECO:0000256" key="2">
    <source>
        <dbReference type="ARBA" id="ARBA00022598"/>
    </source>
</evidence>
<evidence type="ECO:0000259" key="4">
    <source>
        <dbReference type="Pfam" id="PF13193"/>
    </source>
</evidence>
<dbReference type="RefSeq" id="WP_062766817.1">
    <property type="nucleotide sequence ID" value="NZ_CP121045.1"/>
</dbReference>
<comment type="similarity">
    <text evidence="1">Belongs to the ATP-dependent AMP-binding enzyme family.</text>
</comment>
<dbReference type="InterPro" id="IPR000873">
    <property type="entry name" value="AMP-dep_synth/lig_dom"/>
</dbReference>
<dbReference type="Pfam" id="PF00501">
    <property type="entry name" value="AMP-binding"/>
    <property type="match status" value="1"/>
</dbReference>
<evidence type="ECO:0000256" key="1">
    <source>
        <dbReference type="ARBA" id="ARBA00006432"/>
    </source>
</evidence>
<evidence type="ECO:0000313" key="6">
    <source>
        <dbReference type="Proteomes" id="UP000075787"/>
    </source>
</evidence>
<dbReference type="PROSITE" id="PS00455">
    <property type="entry name" value="AMP_BINDING"/>
    <property type="match status" value="1"/>
</dbReference>
<gene>
    <name evidence="5" type="ORF">AUP44_10010</name>
</gene>
<dbReference type="Gene3D" id="3.30.300.30">
    <property type="match status" value="1"/>
</dbReference>
<dbReference type="GO" id="GO:0006631">
    <property type="term" value="P:fatty acid metabolic process"/>
    <property type="evidence" value="ECO:0007669"/>
    <property type="project" value="TreeGrafter"/>
</dbReference>
<dbReference type="InterPro" id="IPR045851">
    <property type="entry name" value="AMP-bd_C_sf"/>
</dbReference>
<dbReference type="PANTHER" id="PTHR43201:SF5">
    <property type="entry name" value="MEDIUM-CHAIN ACYL-COA LIGASE ACSF2, MITOCHONDRIAL"/>
    <property type="match status" value="1"/>
</dbReference>
<dbReference type="InterPro" id="IPR025110">
    <property type="entry name" value="AMP-bd_C"/>
</dbReference>
<evidence type="ECO:0000259" key="3">
    <source>
        <dbReference type="Pfam" id="PF00501"/>
    </source>
</evidence>
<dbReference type="Proteomes" id="UP000075787">
    <property type="component" value="Unassembled WGS sequence"/>
</dbReference>
<dbReference type="InterPro" id="IPR020845">
    <property type="entry name" value="AMP-binding_CS"/>
</dbReference>
<dbReference type="SUPFAM" id="SSF56801">
    <property type="entry name" value="Acetyl-CoA synthetase-like"/>
    <property type="match status" value="1"/>
</dbReference>
<dbReference type="GeneID" id="97241268"/>
<comment type="caution">
    <text evidence="5">The sequence shown here is derived from an EMBL/GenBank/DDBJ whole genome shotgun (WGS) entry which is preliminary data.</text>
</comment>